<proteinExistence type="predicted"/>
<name>A0ABZ3IXY7_SPOA4</name>
<dbReference type="Proteomes" id="UP000216052">
    <property type="component" value="Chromosome"/>
</dbReference>
<protein>
    <submittedName>
        <fullName evidence="2">Uncharacterized protein</fullName>
    </submittedName>
</protein>
<gene>
    <name evidence="2" type="ORF">SPACI_009440</name>
</gene>
<keyword evidence="3" id="KW-1185">Reference proteome</keyword>
<evidence type="ECO:0000256" key="1">
    <source>
        <dbReference type="SAM" id="Phobius"/>
    </source>
</evidence>
<reference evidence="2" key="1">
    <citation type="submission" date="2024-05" db="EMBL/GenBank/DDBJ databases">
        <title>Isolation and characterization of Sporomusa carbonis sp. nov., a carboxydotrophic hydrogenogen in the genus of Sporomusa isolated from a charcoal burning pile.</title>
        <authorList>
            <person name="Boeer T."/>
            <person name="Rosenbaum F."/>
            <person name="Eysell L."/>
            <person name="Mueller V."/>
            <person name="Daniel R."/>
            <person name="Poehlein A."/>
        </authorList>
    </citation>
    <scope>NUCLEOTIDE SEQUENCE [LARGE SCALE GENOMIC DNA]</scope>
    <source>
        <strain evidence="2">DSM 3132</strain>
    </source>
</reference>
<keyword evidence="1" id="KW-1133">Transmembrane helix</keyword>
<dbReference type="Pfam" id="PF16935">
    <property type="entry name" value="Hol_Tox"/>
    <property type="match status" value="1"/>
</dbReference>
<keyword evidence="1" id="KW-0472">Membrane</keyword>
<dbReference type="EMBL" id="CP155571">
    <property type="protein sequence ID" value="XFO70944.1"/>
    <property type="molecule type" value="Genomic_DNA"/>
</dbReference>
<evidence type="ECO:0000313" key="3">
    <source>
        <dbReference type="Proteomes" id="UP000216052"/>
    </source>
</evidence>
<evidence type="ECO:0000313" key="2">
    <source>
        <dbReference type="EMBL" id="XFO70944.1"/>
    </source>
</evidence>
<dbReference type="InterPro" id="IPR031616">
    <property type="entry name" value="BsrE-like"/>
</dbReference>
<organism evidence="2 3">
    <name type="scientific">Sporomusa acidovorans (strain ATCC 49682 / DSM 3132 / Mol)</name>
    <dbReference type="NCBI Taxonomy" id="1123286"/>
    <lineage>
        <taxon>Bacteria</taxon>
        <taxon>Bacillati</taxon>
        <taxon>Bacillota</taxon>
        <taxon>Negativicutes</taxon>
        <taxon>Selenomonadales</taxon>
        <taxon>Sporomusaceae</taxon>
        <taxon>Sporomusa</taxon>
    </lineage>
</organism>
<accession>A0ABZ3IXY7</accession>
<sequence>MTLIKAKIFLFSLAEYAIISVRLSRERLATPFLKGGGMMTIFEAMYLMIAFATLVVLIIKRK</sequence>
<keyword evidence="1" id="KW-0812">Transmembrane</keyword>
<feature type="transmembrane region" description="Helical" evidence="1">
    <location>
        <begin position="41"/>
        <end position="59"/>
    </location>
</feature>